<keyword evidence="1" id="KW-0597">Phosphoprotein</keyword>
<dbReference type="STRING" id="1379870.SD10_21865"/>
<name>A0A0E3V9H4_9BACT</name>
<dbReference type="InterPro" id="IPR046947">
    <property type="entry name" value="LytR-like"/>
</dbReference>
<feature type="domain" description="HTH LytTR-type" evidence="3">
    <location>
        <begin position="141"/>
        <end position="213"/>
    </location>
</feature>
<organism evidence="4 5">
    <name type="scientific">Spirosoma radiotolerans</name>
    <dbReference type="NCBI Taxonomy" id="1379870"/>
    <lineage>
        <taxon>Bacteria</taxon>
        <taxon>Pseudomonadati</taxon>
        <taxon>Bacteroidota</taxon>
        <taxon>Cytophagia</taxon>
        <taxon>Cytophagales</taxon>
        <taxon>Cytophagaceae</taxon>
        <taxon>Spirosoma</taxon>
    </lineage>
</organism>
<dbReference type="InterPro" id="IPR001789">
    <property type="entry name" value="Sig_transdc_resp-reg_receiver"/>
</dbReference>
<dbReference type="KEGG" id="srd:SD10_21865"/>
<dbReference type="EMBL" id="CP010429">
    <property type="protein sequence ID" value="AKD57146.1"/>
    <property type="molecule type" value="Genomic_DNA"/>
</dbReference>
<evidence type="ECO:0000256" key="1">
    <source>
        <dbReference type="PROSITE-ProRule" id="PRU00169"/>
    </source>
</evidence>
<dbReference type="Pfam" id="PF04397">
    <property type="entry name" value="LytTR"/>
    <property type="match status" value="1"/>
</dbReference>
<dbReference type="SMART" id="SM00850">
    <property type="entry name" value="LytTR"/>
    <property type="match status" value="1"/>
</dbReference>
<dbReference type="GO" id="GO:0000156">
    <property type="term" value="F:phosphorelay response regulator activity"/>
    <property type="evidence" value="ECO:0007669"/>
    <property type="project" value="InterPro"/>
</dbReference>
<dbReference type="Proteomes" id="UP000033054">
    <property type="component" value="Chromosome"/>
</dbReference>
<keyword evidence="5" id="KW-1185">Reference proteome</keyword>
<dbReference type="RefSeq" id="WP_046576741.1">
    <property type="nucleotide sequence ID" value="NZ_CP010429.1"/>
</dbReference>
<evidence type="ECO:0000313" key="4">
    <source>
        <dbReference type="EMBL" id="AKD57146.1"/>
    </source>
</evidence>
<gene>
    <name evidence="4" type="ORF">SD10_21865</name>
</gene>
<dbReference type="OrthoDB" id="1646880at2"/>
<evidence type="ECO:0000259" key="2">
    <source>
        <dbReference type="PROSITE" id="PS50110"/>
    </source>
</evidence>
<protein>
    <recommendedName>
        <fullName evidence="6">Chemotaxis protein CheY</fullName>
    </recommendedName>
</protein>
<dbReference type="GO" id="GO:0003677">
    <property type="term" value="F:DNA binding"/>
    <property type="evidence" value="ECO:0007669"/>
    <property type="project" value="InterPro"/>
</dbReference>
<dbReference type="PANTHER" id="PTHR37299">
    <property type="entry name" value="TRANSCRIPTIONAL REGULATOR-RELATED"/>
    <property type="match status" value="1"/>
</dbReference>
<dbReference type="InterPro" id="IPR011006">
    <property type="entry name" value="CheY-like_superfamily"/>
</dbReference>
<dbReference type="PATRIC" id="fig|1379870.5.peg.4730"/>
<dbReference type="PROSITE" id="PS50930">
    <property type="entry name" value="HTH_LYTTR"/>
    <property type="match status" value="1"/>
</dbReference>
<dbReference type="HOGENOM" id="CLU_000445_14_1_10"/>
<accession>A0A0E3V9H4</accession>
<dbReference type="SUPFAM" id="SSF52172">
    <property type="entry name" value="CheY-like"/>
    <property type="match status" value="1"/>
</dbReference>
<dbReference type="PROSITE" id="PS50110">
    <property type="entry name" value="RESPONSE_REGULATORY"/>
    <property type="match status" value="1"/>
</dbReference>
<evidence type="ECO:0000313" key="5">
    <source>
        <dbReference type="Proteomes" id="UP000033054"/>
    </source>
</evidence>
<sequence length="239" mass="27336">MAFPIIRCGIVDDKPLAIEVLRAHITHVPFLTLVQATTNPLEVLTHLSEEPIDLLFLDIQMPQLNGLQLARLIAPKVRLIFTTAYADYALEGFEHSAVDYLLKPISFERFYKAVLKARALITSLASTVALPPTTEPNRPYFFVKTETRLVKVDFRSVRYIEAMQNYSVLHLTEGRLMTLQPIHQLVQQLPATQFVRVHKSYVVNLDQIDSVERSRICIGQAIIPVGDTYRDDFYRRLTN</sequence>
<dbReference type="Pfam" id="PF00072">
    <property type="entry name" value="Response_reg"/>
    <property type="match status" value="1"/>
</dbReference>
<dbReference type="Gene3D" id="2.40.50.1020">
    <property type="entry name" value="LytTr DNA-binding domain"/>
    <property type="match status" value="1"/>
</dbReference>
<feature type="modified residue" description="4-aspartylphosphate" evidence="1">
    <location>
        <position position="58"/>
    </location>
</feature>
<proteinExistence type="predicted"/>
<dbReference type="PANTHER" id="PTHR37299:SF1">
    <property type="entry name" value="STAGE 0 SPORULATION PROTEIN A HOMOLOG"/>
    <property type="match status" value="1"/>
</dbReference>
<dbReference type="AlphaFoldDB" id="A0A0E3V9H4"/>
<dbReference type="Gene3D" id="3.40.50.2300">
    <property type="match status" value="1"/>
</dbReference>
<reference evidence="4 5" key="1">
    <citation type="journal article" date="2014" name="Curr. Microbiol.">
        <title>Spirosoma radiotolerans sp. nov., a gamma-radiation-resistant bacterium isolated from gamma ray-irradiated soil.</title>
        <authorList>
            <person name="Lee J.J."/>
            <person name="Srinivasan S."/>
            <person name="Lim S."/>
            <person name="Joe M."/>
            <person name="Im S."/>
            <person name="Bae S.I."/>
            <person name="Park K.R."/>
            <person name="Han J.H."/>
            <person name="Park S.H."/>
            <person name="Joo B.M."/>
            <person name="Park S.J."/>
            <person name="Kim M.K."/>
        </authorList>
    </citation>
    <scope>NUCLEOTIDE SEQUENCE [LARGE SCALE GENOMIC DNA]</scope>
    <source>
        <strain evidence="4 5">DG5A</strain>
    </source>
</reference>
<dbReference type="InterPro" id="IPR007492">
    <property type="entry name" value="LytTR_DNA-bd_dom"/>
</dbReference>
<feature type="domain" description="Response regulatory" evidence="2">
    <location>
        <begin position="7"/>
        <end position="118"/>
    </location>
</feature>
<evidence type="ECO:0008006" key="6">
    <source>
        <dbReference type="Google" id="ProtNLM"/>
    </source>
</evidence>
<dbReference type="SMART" id="SM00448">
    <property type="entry name" value="REC"/>
    <property type="match status" value="1"/>
</dbReference>
<evidence type="ECO:0000259" key="3">
    <source>
        <dbReference type="PROSITE" id="PS50930"/>
    </source>
</evidence>